<dbReference type="Proteomes" id="UP000188268">
    <property type="component" value="Unassembled WGS sequence"/>
</dbReference>
<accession>A0A1R3HPF5</accession>
<evidence type="ECO:0000313" key="1">
    <source>
        <dbReference type="EMBL" id="OMO72255.1"/>
    </source>
</evidence>
<name>A0A1R3HPF5_COCAP</name>
<protein>
    <submittedName>
        <fullName evidence="1">Uncharacterized protein</fullName>
    </submittedName>
</protein>
<dbReference type="EMBL" id="AWWV01011460">
    <property type="protein sequence ID" value="OMO72255.1"/>
    <property type="molecule type" value="Genomic_DNA"/>
</dbReference>
<keyword evidence="2" id="KW-1185">Reference proteome</keyword>
<comment type="caution">
    <text evidence="1">The sequence shown here is derived from an EMBL/GenBank/DDBJ whole genome shotgun (WGS) entry which is preliminary data.</text>
</comment>
<dbReference type="AlphaFoldDB" id="A0A1R3HPF5"/>
<evidence type="ECO:0000313" key="2">
    <source>
        <dbReference type="Proteomes" id="UP000188268"/>
    </source>
</evidence>
<feature type="non-terminal residue" evidence="1">
    <location>
        <position position="1"/>
    </location>
</feature>
<proteinExistence type="predicted"/>
<sequence length="19" mass="2306">VTSSRRGSLIKKIKRQWFD</sequence>
<gene>
    <name evidence="1" type="ORF">CCACVL1_17876</name>
</gene>
<organism evidence="1 2">
    <name type="scientific">Corchorus capsularis</name>
    <name type="common">Jute</name>
    <dbReference type="NCBI Taxonomy" id="210143"/>
    <lineage>
        <taxon>Eukaryota</taxon>
        <taxon>Viridiplantae</taxon>
        <taxon>Streptophyta</taxon>
        <taxon>Embryophyta</taxon>
        <taxon>Tracheophyta</taxon>
        <taxon>Spermatophyta</taxon>
        <taxon>Magnoliopsida</taxon>
        <taxon>eudicotyledons</taxon>
        <taxon>Gunneridae</taxon>
        <taxon>Pentapetalae</taxon>
        <taxon>rosids</taxon>
        <taxon>malvids</taxon>
        <taxon>Malvales</taxon>
        <taxon>Malvaceae</taxon>
        <taxon>Grewioideae</taxon>
        <taxon>Apeibeae</taxon>
        <taxon>Corchorus</taxon>
    </lineage>
</organism>
<reference evidence="1 2" key="1">
    <citation type="submission" date="2013-09" db="EMBL/GenBank/DDBJ databases">
        <title>Corchorus capsularis genome sequencing.</title>
        <authorList>
            <person name="Alam M."/>
            <person name="Haque M.S."/>
            <person name="Islam M.S."/>
            <person name="Emdad E.M."/>
            <person name="Islam M.M."/>
            <person name="Ahmed B."/>
            <person name="Halim A."/>
            <person name="Hossen Q.M.M."/>
            <person name="Hossain M.Z."/>
            <person name="Ahmed R."/>
            <person name="Khan M.M."/>
            <person name="Islam R."/>
            <person name="Rashid M.M."/>
            <person name="Khan S.A."/>
            <person name="Rahman M.S."/>
            <person name="Alam M."/>
        </authorList>
    </citation>
    <scope>NUCLEOTIDE SEQUENCE [LARGE SCALE GENOMIC DNA]</scope>
    <source>
        <strain evidence="2">cv. CVL-1</strain>
        <tissue evidence="1">Whole seedling</tissue>
    </source>
</reference>